<evidence type="ECO:0000313" key="5">
    <source>
        <dbReference type="Proteomes" id="UP000008141"/>
    </source>
</evidence>
<feature type="signal peptide" evidence="2">
    <location>
        <begin position="1"/>
        <end position="22"/>
    </location>
</feature>
<dbReference type="Proteomes" id="UP000008141">
    <property type="component" value="Unassembled WGS sequence"/>
</dbReference>
<evidence type="ECO:0000259" key="3">
    <source>
        <dbReference type="PROSITE" id="PS51782"/>
    </source>
</evidence>
<dbReference type="PANTHER" id="PTHR33734">
    <property type="entry name" value="LYSM DOMAIN-CONTAINING GPI-ANCHORED PROTEIN 2"/>
    <property type="match status" value="1"/>
</dbReference>
<feature type="domain" description="LysM" evidence="3">
    <location>
        <begin position="27"/>
        <end position="79"/>
    </location>
</feature>
<sequence>MQRAAVLLLAALLGLSAVSVQAATVCQTYVVAAGDTVGTIAGQFSLTVPELEAALADCDLLVTGYTPGDFLQANQKICLPGWVGACLNVQAAGGNEACKYYTVQQGDTMDTIGSYFGIPRADIVAVNPEINPATLAVNSYVKLPDWDATCPQPGKGQSCRFYVAESGDSLSSIATAFSILLSDLQAVNTGLGADATAVLQPGQKVPLPPFPESCAEGVQVTKPSNCRAYQVIEGDTIASIAAMFQSSSADLVAVNPELAAGGVLSPGTIVKLPPADESCVNPELPVVPETPEAAPEAAPAPEEQVIPEPAAAPSPEPAAEPPAAPSPAPTPAPAPEPTPAPSSAVASTANVLLALLAMVGAAVAVF</sequence>
<evidence type="ECO:0000256" key="2">
    <source>
        <dbReference type="SAM" id="SignalP"/>
    </source>
</evidence>
<dbReference type="KEGG" id="cvr:CHLNCDRAFT_142548"/>
<dbReference type="SMART" id="SM00257">
    <property type="entry name" value="LysM"/>
    <property type="match status" value="4"/>
</dbReference>
<dbReference type="PANTHER" id="PTHR33734:SF22">
    <property type="entry name" value="MEMBRANE-BOUND LYTIC MUREIN TRANSGLYCOSYLASE D"/>
    <property type="match status" value="1"/>
</dbReference>
<dbReference type="AlphaFoldDB" id="E1ZTV4"/>
<dbReference type="OrthoDB" id="2107166at2759"/>
<dbReference type="InterPro" id="IPR036779">
    <property type="entry name" value="LysM_dom_sf"/>
</dbReference>
<dbReference type="Pfam" id="PF01476">
    <property type="entry name" value="LysM"/>
    <property type="match status" value="4"/>
</dbReference>
<feature type="domain" description="LysM" evidence="3">
    <location>
        <begin position="227"/>
        <end position="272"/>
    </location>
</feature>
<feature type="domain" description="LysM" evidence="3">
    <location>
        <begin position="160"/>
        <end position="207"/>
    </location>
</feature>
<evidence type="ECO:0000313" key="4">
    <source>
        <dbReference type="EMBL" id="EFN50745.1"/>
    </source>
</evidence>
<accession>E1ZTV4</accession>
<dbReference type="PROSITE" id="PS51782">
    <property type="entry name" value="LYSM"/>
    <property type="match status" value="4"/>
</dbReference>
<dbReference type="InParanoid" id="E1ZTV4"/>
<feature type="compositionally biased region" description="Low complexity" evidence="1">
    <location>
        <begin position="282"/>
        <end position="309"/>
    </location>
</feature>
<dbReference type="Gene3D" id="3.10.350.10">
    <property type="entry name" value="LysM domain"/>
    <property type="match status" value="4"/>
</dbReference>
<dbReference type="RefSeq" id="XP_005842857.1">
    <property type="nucleotide sequence ID" value="XM_005842795.1"/>
</dbReference>
<feature type="region of interest" description="Disordered" evidence="1">
    <location>
        <begin position="281"/>
        <end position="345"/>
    </location>
</feature>
<dbReference type="GeneID" id="17350162"/>
<feature type="compositionally biased region" description="Pro residues" evidence="1">
    <location>
        <begin position="310"/>
        <end position="340"/>
    </location>
</feature>
<organism evidence="5">
    <name type="scientific">Chlorella variabilis</name>
    <name type="common">Green alga</name>
    <dbReference type="NCBI Taxonomy" id="554065"/>
    <lineage>
        <taxon>Eukaryota</taxon>
        <taxon>Viridiplantae</taxon>
        <taxon>Chlorophyta</taxon>
        <taxon>core chlorophytes</taxon>
        <taxon>Trebouxiophyceae</taxon>
        <taxon>Chlorellales</taxon>
        <taxon>Chlorellaceae</taxon>
        <taxon>Chlorella clade</taxon>
        <taxon>Chlorella</taxon>
    </lineage>
</organism>
<keyword evidence="5" id="KW-1185">Reference proteome</keyword>
<dbReference type="EMBL" id="GL433875">
    <property type="protein sequence ID" value="EFN50745.1"/>
    <property type="molecule type" value="Genomic_DNA"/>
</dbReference>
<protein>
    <recommendedName>
        <fullName evidence="3">LysM domain-containing protein</fullName>
    </recommendedName>
</protein>
<proteinExistence type="predicted"/>
<feature type="domain" description="LysM" evidence="3">
    <location>
        <begin position="99"/>
        <end position="143"/>
    </location>
</feature>
<dbReference type="CDD" id="cd00118">
    <property type="entry name" value="LysM"/>
    <property type="match status" value="4"/>
</dbReference>
<dbReference type="InterPro" id="IPR018392">
    <property type="entry name" value="LysM"/>
</dbReference>
<feature type="chain" id="PRO_5003156615" description="LysM domain-containing protein" evidence="2">
    <location>
        <begin position="23"/>
        <end position="366"/>
    </location>
</feature>
<evidence type="ECO:0000256" key="1">
    <source>
        <dbReference type="SAM" id="MobiDB-lite"/>
    </source>
</evidence>
<keyword evidence="2" id="KW-0732">Signal</keyword>
<gene>
    <name evidence="4" type="ORF">CHLNCDRAFT_142548</name>
</gene>
<reference evidence="4 5" key="1">
    <citation type="journal article" date="2010" name="Plant Cell">
        <title>The Chlorella variabilis NC64A genome reveals adaptation to photosymbiosis, coevolution with viruses, and cryptic sex.</title>
        <authorList>
            <person name="Blanc G."/>
            <person name="Duncan G."/>
            <person name="Agarkova I."/>
            <person name="Borodovsky M."/>
            <person name="Gurnon J."/>
            <person name="Kuo A."/>
            <person name="Lindquist E."/>
            <person name="Lucas S."/>
            <person name="Pangilinan J."/>
            <person name="Polle J."/>
            <person name="Salamov A."/>
            <person name="Terry A."/>
            <person name="Yamada T."/>
            <person name="Dunigan D.D."/>
            <person name="Grigoriev I.V."/>
            <person name="Claverie J.M."/>
            <person name="Van Etten J.L."/>
        </authorList>
    </citation>
    <scope>NUCLEOTIDE SEQUENCE [LARGE SCALE GENOMIC DNA]</scope>
    <source>
        <strain evidence="4 5">NC64A</strain>
    </source>
</reference>
<dbReference type="SUPFAM" id="SSF54106">
    <property type="entry name" value="LysM domain"/>
    <property type="match status" value="3"/>
</dbReference>
<name>E1ZTV4_CHLVA</name>